<proteinExistence type="predicted"/>
<organism evidence="1 2">
    <name type="scientific">Gigaspora margarita</name>
    <dbReference type="NCBI Taxonomy" id="4874"/>
    <lineage>
        <taxon>Eukaryota</taxon>
        <taxon>Fungi</taxon>
        <taxon>Fungi incertae sedis</taxon>
        <taxon>Mucoromycota</taxon>
        <taxon>Glomeromycotina</taxon>
        <taxon>Glomeromycetes</taxon>
        <taxon>Diversisporales</taxon>
        <taxon>Gigasporaceae</taxon>
        <taxon>Gigaspora</taxon>
    </lineage>
</organism>
<evidence type="ECO:0000313" key="2">
    <source>
        <dbReference type="Proteomes" id="UP000439903"/>
    </source>
</evidence>
<accession>A0A8H3ZZ90</accession>
<comment type="caution">
    <text evidence="1">The sequence shown here is derived from an EMBL/GenBank/DDBJ whole genome shotgun (WGS) entry which is preliminary data.</text>
</comment>
<keyword evidence="2" id="KW-1185">Reference proteome</keyword>
<name>A0A8H3ZZ90_GIGMA</name>
<sequence length="193" mass="21719">MHSMRIYYKEIIGIVRLQDDNPTKVIYLNVKALLSSNELTNNLIELFEIGDVVTTTLIKTLNFDFNTMPALGINSVIVGVATQTIKKIEGNLVLEFHVKERISDKEASNFMVKAKHNSNNKYLSNKMTLINQNARLTTVVLVGMLYYKFNDDVSSGKHIIMLEDLSIITLNSALGKNLIPNMTNEQPAQDQNS</sequence>
<gene>
    <name evidence="1" type="ORF">F8M41_012978</name>
</gene>
<reference evidence="1 2" key="1">
    <citation type="journal article" date="2019" name="Environ. Microbiol.">
        <title>At the nexus of three kingdoms: the genome of the mycorrhizal fungus Gigaspora margarita provides insights into plant, endobacterial and fungal interactions.</title>
        <authorList>
            <person name="Venice F."/>
            <person name="Ghignone S."/>
            <person name="Salvioli di Fossalunga A."/>
            <person name="Amselem J."/>
            <person name="Novero M."/>
            <person name="Xianan X."/>
            <person name="Sedzielewska Toro K."/>
            <person name="Morin E."/>
            <person name="Lipzen A."/>
            <person name="Grigoriev I.V."/>
            <person name="Henrissat B."/>
            <person name="Martin F.M."/>
            <person name="Bonfante P."/>
        </authorList>
    </citation>
    <scope>NUCLEOTIDE SEQUENCE [LARGE SCALE GENOMIC DNA]</scope>
    <source>
        <strain evidence="1 2">BEG34</strain>
    </source>
</reference>
<protein>
    <submittedName>
        <fullName evidence="1">Uncharacterized protein</fullName>
    </submittedName>
</protein>
<dbReference type="AlphaFoldDB" id="A0A8H3ZZ90"/>
<dbReference type="Proteomes" id="UP000439903">
    <property type="component" value="Unassembled WGS sequence"/>
</dbReference>
<evidence type="ECO:0000313" key="1">
    <source>
        <dbReference type="EMBL" id="KAF0373783.1"/>
    </source>
</evidence>
<dbReference type="EMBL" id="WTPW01002633">
    <property type="protein sequence ID" value="KAF0373783.1"/>
    <property type="molecule type" value="Genomic_DNA"/>
</dbReference>